<sequence>MSQVFEFIDSVTCEPRFVGYGDGKPWIRAWDRRFMVGNPLFLWLRSLDEPPPLSWRYVPFSSMARSACRSVRRMRLKALAGVSSMIEIPATRPVIAVRGDDRVSFPSVRAAASAVGVDRTTIYDAIDGFFDLNGWSYFDAPCDQIFAR</sequence>
<reference evidence="1 2" key="1">
    <citation type="submission" date="2019-08" db="EMBL/GenBank/DDBJ databases">
        <title>Deep-cultivation of Planctomycetes and their phenomic and genomic characterization uncovers novel biology.</title>
        <authorList>
            <person name="Wiegand S."/>
            <person name="Jogler M."/>
            <person name="Boedeker C."/>
            <person name="Pinto D."/>
            <person name="Vollmers J."/>
            <person name="Rivas-Marin E."/>
            <person name="Kohn T."/>
            <person name="Peeters S.H."/>
            <person name="Heuer A."/>
            <person name="Rast P."/>
            <person name="Oberbeckmann S."/>
            <person name="Bunk B."/>
            <person name="Jeske O."/>
            <person name="Meyerdierks A."/>
            <person name="Storesund J.E."/>
            <person name="Kallscheuer N."/>
            <person name="Luecker S."/>
            <person name="Lage O.M."/>
            <person name="Pohl T."/>
            <person name="Merkel B.J."/>
            <person name="Hornburger P."/>
            <person name="Mueller R.-W."/>
            <person name="Bruemmer F."/>
            <person name="Labrenz M."/>
            <person name="Spormann A.M."/>
            <person name="Op Den Camp H."/>
            <person name="Overmann J."/>
            <person name="Amann R."/>
            <person name="Jetten M.S.M."/>
            <person name="Mascher T."/>
            <person name="Medema M.H."/>
            <person name="Devos D.P."/>
            <person name="Kaster A.-K."/>
            <person name="Ovreas L."/>
            <person name="Rohde M."/>
            <person name="Galperin M.Y."/>
            <person name="Jogler C."/>
        </authorList>
    </citation>
    <scope>NUCLEOTIDE SEQUENCE [LARGE SCALE GENOMIC DNA]</scope>
    <source>
        <strain evidence="1 2">LF1</strain>
    </source>
</reference>
<proteinExistence type="predicted"/>
<dbReference type="Proteomes" id="UP000322699">
    <property type="component" value="Unassembled WGS sequence"/>
</dbReference>
<evidence type="ECO:0000313" key="1">
    <source>
        <dbReference type="EMBL" id="KAA1262299.1"/>
    </source>
</evidence>
<comment type="caution">
    <text evidence="1">The sequence shown here is derived from an EMBL/GenBank/DDBJ whole genome shotgun (WGS) entry which is preliminary data.</text>
</comment>
<accession>A0A5B1CR22</accession>
<gene>
    <name evidence="1" type="ORF">LF1_48630</name>
</gene>
<dbReference type="AlphaFoldDB" id="A0A5B1CR22"/>
<organism evidence="1 2">
    <name type="scientific">Rubripirellula obstinata</name>
    <dbReference type="NCBI Taxonomy" id="406547"/>
    <lineage>
        <taxon>Bacteria</taxon>
        <taxon>Pseudomonadati</taxon>
        <taxon>Planctomycetota</taxon>
        <taxon>Planctomycetia</taxon>
        <taxon>Pirellulales</taxon>
        <taxon>Pirellulaceae</taxon>
        <taxon>Rubripirellula</taxon>
    </lineage>
</organism>
<evidence type="ECO:0000313" key="2">
    <source>
        <dbReference type="Proteomes" id="UP000322699"/>
    </source>
</evidence>
<protein>
    <submittedName>
        <fullName evidence="1">Uncharacterized protein</fullName>
    </submittedName>
</protein>
<dbReference type="EMBL" id="VRLW01000001">
    <property type="protein sequence ID" value="KAA1262299.1"/>
    <property type="molecule type" value="Genomic_DNA"/>
</dbReference>
<keyword evidence="2" id="KW-1185">Reference proteome</keyword>
<name>A0A5B1CR22_9BACT</name>